<feature type="compositionally biased region" description="Basic residues" evidence="1">
    <location>
        <begin position="281"/>
        <end position="293"/>
    </location>
</feature>
<dbReference type="Gene3D" id="1.10.340.50">
    <property type="match status" value="1"/>
</dbReference>
<proteinExistence type="predicted"/>
<name>Q7DL28_9ACTN</name>
<dbReference type="EMBL" id="AB007909">
    <property type="protein sequence ID" value="BAB17919.1"/>
    <property type="molecule type" value="Genomic_DNA"/>
</dbReference>
<dbReference type="RefSeq" id="WP_010904252.1">
    <property type="nucleotide sequence ID" value="NC_002611.1"/>
</dbReference>
<protein>
    <submittedName>
        <fullName evidence="2">Replication protein</fullName>
    </submittedName>
</protein>
<dbReference type="InterPro" id="IPR004322">
    <property type="entry name" value="Plasmid_replicase_bac"/>
</dbReference>
<sequence length="302" mass="33908">MATTTVDEQWEQVWLPRWPLASDDLAAGIYRMARPSALGVRYIEVNPQAISNLLVVDCDHPDAAMRAVWDRHDWLPNAIVENPDNGHAHAVWALEAAIPRTEYAHRKPIAYAAAVTEGLRRSVDGDASYAGLITKNPEHPAWNTTWCTDHLYRLAELDTHLDAAGLMPAPSWRRTRRRNPVGLGRNCAIFETARTWAYRDARRIRQRHEYPTAEDSADLHAVIASTVEALNAGYSEPLPAREAAGIAASIHRWITHRFYGWIDSHTVNEATFSTIQSYRGHKGAGKARPRARRAASITDWEA</sequence>
<accession>Q7DL28</accession>
<evidence type="ECO:0000256" key="1">
    <source>
        <dbReference type="SAM" id="MobiDB-lite"/>
    </source>
</evidence>
<keyword evidence="2" id="KW-0614">Plasmid</keyword>
<evidence type="ECO:0000313" key="2">
    <source>
        <dbReference type="EMBL" id="BAB17919.1"/>
    </source>
</evidence>
<feature type="region of interest" description="Disordered" evidence="1">
    <location>
        <begin position="281"/>
        <end position="302"/>
    </location>
</feature>
<gene>
    <name evidence="2" type="primary">repA</name>
</gene>
<dbReference type="Pfam" id="PF03090">
    <property type="entry name" value="Replicase"/>
    <property type="match status" value="1"/>
</dbReference>
<geneLocation type="plasmid" evidence="2">
    <name>pRGO1</name>
</geneLocation>
<organism evidence="2">
    <name type="scientific">Acidipropionibacterium acidipropionici</name>
    <dbReference type="NCBI Taxonomy" id="1748"/>
    <lineage>
        <taxon>Bacteria</taxon>
        <taxon>Bacillati</taxon>
        <taxon>Actinomycetota</taxon>
        <taxon>Actinomycetes</taxon>
        <taxon>Propionibacteriales</taxon>
        <taxon>Propionibacteriaceae</taxon>
        <taxon>Acidipropionibacterium</taxon>
    </lineage>
</organism>
<reference evidence="2" key="1">
    <citation type="journal article" date="2000" name="Appl. Environ. Microbiol.">
        <title>Characterization of pRGO1, a plasmid from Propionibacterium acidipropionici, and its use for development of a host-vector system in propionibacteria.</title>
        <authorList>
            <person name="Kiatpapan P."/>
            <person name="Hashimoto Y."/>
            <person name="Nakamura H."/>
            <person name="Piao Y.Z."/>
            <person name="Ono H."/>
            <person name="Yamashita M."/>
            <person name="Murooka Y."/>
        </authorList>
    </citation>
    <scope>NUCLEOTIDE SEQUENCE</scope>
    <source>
        <strain evidence="2">E214</strain>
        <plasmid evidence="2">pRGO1</plasmid>
    </source>
</reference>
<dbReference type="AlphaFoldDB" id="Q7DL28"/>